<dbReference type="EMBL" id="BMAU01021431">
    <property type="protein sequence ID" value="GFY35355.1"/>
    <property type="molecule type" value="Genomic_DNA"/>
</dbReference>
<keyword evidence="3" id="KW-1185">Reference proteome</keyword>
<dbReference type="PROSITE" id="PS50879">
    <property type="entry name" value="RNASE_H_1"/>
    <property type="match status" value="1"/>
</dbReference>
<sequence length="258" mass="28697">MDSTGLDILSKLVRLGQRKQVCLQWIPPHVGAPGNEAADELASRGCDLPNPSSTVLTHTEIHSFQRNKMNLTWAHQTALERLRSGHLRSMTFVQGVKSFFTCPCSLLPSPAHLLDCWGISLRQLYKEQDLPVDISNAPTEKGLENVGNKWDNCRGQSFDKAADMSGRYNGVQTLLKEKNNNFTNYAPCAAHSLNLTPGLDICEGYVIKTLISSARYESDKKTKGVYQDSAKKLSPRVGIEYSDVAKNKAMTTYFKVCR</sequence>
<evidence type="ECO:0000313" key="2">
    <source>
        <dbReference type="EMBL" id="GFY35355.1"/>
    </source>
</evidence>
<dbReference type="InterPro" id="IPR002156">
    <property type="entry name" value="RNaseH_domain"/>
</dbReference>
<proteinExistence type="predicted"/>
<dbReference type="PANTHER" id="PTHR45749:SF21">
    <property type="entry name" value="DUF4371 DOMAIN-CONTAINING PROTEIN"/>
    <property type="match status" value="1"/>
</dbReference>
<organism evidence="2 3">
    <name type="scientific">Trichonephila clavipes</name>
    <name type="common">Golden silk orbweaver</name>
    <name type="synonym">Nephila clavipes</name>
    <dbReference type="NCBI Taxonomy" id="2585209"/>
    <lineage>
        <taxon>Eukaryota</taxon>
        <taxon>Metazoa</taxon>
        <taxon>Ecdysozoa</taxon>
        <taxon>Arthropoda</taxon>
        <taxon>Chelicerata</taxon>
        <taxon>Arachnida</taxon>
        <taxon>Araneae</taxon>
        <taxon>Araneomorphae</taxon>
        <taxon>Entelegynae</taxon>
        <taxon>Araneoidea</taxon>
        <taxon>Nephilidae</taxon>
        <taxon>Trichonephila</taxon>
    </lineage>
</organism>
<dbReference type="AlphaFoldDB" id="A0A8X7BL90"/>
<dbReference type="SUPFAM" id="SSF53098">
    <property type="entry name" value="Ribonuclease H-like"/>
    <property type="match status" value="1"/>
</dbReference>
<name>A0A8X7BL90_TRICX</name>
<dbReference type="PANTHER" id="PTHR45749">
    <property type="match status" value="1"/>
</dbReference>
<dbReference type="GO" id="GO:0003676">
    <property type="term" value="F:nucleic acid binding"/>
    <property type="evidence" value="ECO:0007669"/>
    <property type="project" value="InterPro"/>
</dbReference>
<dbReference type="Gene3D" id="3.30.420.10">
    <property type="entry name" value="Ribonuclease H-like superfamily/Ribonuclease H"/>
    <property type="match status" value="1"/>
</dbReference>
<gene>
    <name evidence="2" type="primary">AVEN_228481_1</name>
    <name evidence="2" type="ORF">TNCV_797051</name>
</gene>
<accession>A0A8X7BL90</accession>
<dbReference type="GO" id="GO:0004523">
    <property type="term" value="F:RNA-DNA hybrid ribonuclease activity"/>
    <property type="evidence" value="ECO:0007669"/>
    <property type="project" value="InterPro"/>
</dbReference>
<dbReference type="Proteomes" id="UP000887159">
    <property type="component" value="Unassembled WGS sequence"/>
</dbReference>
<evidence type="ECO:0000259" key="1">
    <source>
        <dbReference type="PROSITE" id="PS50879"/>
    </source>
</evidence>
<feature type="domain" description="RNase H type-1" evidence="1">
    <location>
        <begin position="1"/>
        <end position="47"/>
    </location>
</feature>
<protein>
    <submittedName>
        <fullName evidence="2">RNase H domain-containing protein</fullName>
    </submittedName>
</protein>
<reference evidence="2" key="1">
    <citation type="submission" date="2020-08" db="EMBL/GenBank/DDBJ databases">
        <title>Multicomponent nature underlies the extraordinary mechanical properties of spider dragline silk.</title>
        <authorList>
            <person name="Kono N."/>
            <person name="Nakamura H."/>
            <person name="Mori M."/>
            <person name="Yoshida Y."/>
            <person name="Ohtoshi R."/>
            <person name="Malay A.D."/>
            <person name="Moran D.A.P."/>
            <person name="Tomita M."/>
            <person name="Numata K."/>
            <person name="Arakawa K."/>
        </authorList>
    </citation>
    <scope>NUCLEOTIDE SEQUENCE</scope>
</reference>
<comment type="caution">
    <text evidence="2">The sequence shown here is derived from an EMBL/GenBank/DDBJ whole genome shotgun (WGS) entry which is preliminary data.</text>
</comment>
<dbReference type="InterPro" id="IPR012337">
    <property type="entry name" value="RNaseH-like_sf"/>
</dbReference>
<evidence type="ECO:0000313" key="3">
    <source>
        <dbReference type="Proteomes" id="UP000887159"/>
    </source>
</evidence>
<dbReference type="InterPro" id="IPR036397">
    <property type="entry name" value="RNaseH_sf"/>
</dbReference>